<organism evidence="9">
    <name type="scientific">Echinostoma caproni</name>
    <dbReference type="NCBI Taxonomy" id="27848"/>
    <lineage>
        <taxon>Eukaryota</taxon>
        <taxon>Metazoa</taxon>
        <taxon>Spiralia</taxon>
        <taxon>Lophotrochozoa</taxon>
        <taxon>Platyhelminthes</taxon>
        <taxon>Trematoda</taxon>
        <taxon>Digenea</taxon>
        <taxon>Plagiorchiida</taxon>
        <taxon>Echinostomata</taxon>
        <taxon>Echinostomatoidea</taxon>
        <taxon>Echinostomatidae</taxon>
        <taxon>Echinostoma</taxon>
    </lineage>
</organism>
<dbReference type="Gene3D" id="3.30.479.30">
    <property type="entry name" value="Band 7 domain"/>
    <property type="match status" value="1"/>
</dbReference>
<accession>A0A183A4W7</accession>
<protein>
    <submittedName>
        <fullName evidence="9">PHB domain-containing protein</fullName>
    </submittedName>
</protein>
<evidence type="ECO:0000259" key="6">
    <source>
        <dbReference type="SMART" id="SM00244"/>
    </source>
</evidence>
<dbReference type="Pfam" id="PF01145">
    <property type="entry name" value="Band_7"/>
    <property type="match status" value="1"/>
</dbReference>
<keyword evidence="5" id="KW-1133">Transmembrane helix</keyword>
<dbReference type="EMBL" id="UZAN01039370">
    <property type="protein sequence ID" value="VDP65100.1"/>
    <property type="molecule type" value="Genomic_DNA"/>
</dbReference>
<dbReference type="InterPro" id="IPR018080">
    <property type="entry name" value="Band_7/stomatin-like_CS"/>
</dbReference>
<dbReference type="Gene3D" id="6.10.250.2090">
    <property type="match status" value="1"/>
</dbReference>
<feature type="region of interest" description="Disordered" evidence="4">
    <location>
        <begin position="218"/>
        <end position="300"/>
    </location>
</feature>
<feature type="compositionally biased region" description="Basic and acidic residues" evidence="4">
    <location>
        <begin position="628"/>
        <end position="648"/>
    </location>
</feature>
<dbReference type="InterPro" id="IPR043202">
    <property type="entry name" value="Band-7_stomatin-like"/>
</dbReference>
<evidence type="ECO:0000256" key="5">
    <source>
        <dbReference type="SAM" id="Phobius"/>
    </source>
</evidence>
<dbReference type="InterPro" id="IPR036013">
    <property type="entry name" value="Band_7/SPFH_dom_sf"/>
</dbReference>
<proteinExistence type="inferred from homology"/>
<dbReference type="PRINTS" id="PR00721">
    <property type="entry name" value="STOMATIN"/>
</dbReference>
<evidence type="ECO:0000256" key="1">
    <source>
        <dbReference type="ARBA" id="ARBA00004370"/>
    </source>
</evidence>
<keyword evidence="5" id="KW-0812">Transmembrane</keyword>
<evidence type="ECO:0000313" key="9">
    <source>
        <dbReference type="WBParaSite" id="ECPE_0000200201-mRNA-1"/>
    </source>
</evidence>
<feature type="compositionally biased region" description="Polar residues" evidence="4">
    <location>
        <begin position="249"/>
        <end position="259"/>
    </location>
</feature>
<dbReference type="InterPro" id="IPR001107">
    <property type="entry name" value="Band_7"/>
</dbReference>
<reference evidence="9" key="1">
    <citation type="submission" date="2016-06" db="UniProtKB">
        <authorList>
            <consortium name="WormBaseParasite"/>
        </authorList>
    </citation>
    <scope>IDENTIFICATION</scope>
</reference>
<dbReference type="SMART" id="SM00244">
    <property type="entry name" value="PHB"/>
    <property type="match status" value="1"/>
</dbReference>
<dbReference type="AlphaFoldDB" id="A0A183A4W7"/>
<feature type="transmembrane region" description="Helical" evidence="5">
    <location>
        <begin position="310"/>
        <end position="335"/>
    </location>
</feature>
<keyword evidence="3 5" id="KW-0472">Membrane</keyword>
<sequence>MHKTDEVCSVNGAYNQTVVPVNRVHSGHTANLPIGTSVNEHSEVEFSEIPVGSLSHSVDDNNSRNTPQVNVTNSTLVTGSRLSRYENNNGTQNPPNISTIGTAVNNNNSSTTIGPRSELETNNCAIPCVESENKRATTKPRVSFDEDSNTTEYTEDLPRNYEDVVTLHVPTKENLWHSCRGSGRNRRKRRRRIRWFCKSRQSAASTWSSWWRGRSDKTRKIPGEEEMDTKSNGNHLNSIYENEGEESKLTNNENSTSPLCNKPPSPPERLTSGPEYEFNRTNTGHNWEADANDKPGGDSENNSMVWTTNFLAALSILLIIVTFPFSLIYCIRIVAEYERAVVLRMGNLIPKGKGTKGPGLFFILPCIDSVRKVDLRTVTFAIPPQELLTRDSVTVSVDAVVYYRVLNPVASVLNIEDAARSTRLLAQTTIRNVLGTKDLAQILMDRDEISTSMQSSLDATTDAWGVKVERVEIKDVRLPIQLQRAMAAEAEAAREARAKVIAATGEQEAARSLKKAARVIATSPMAFQLRYLQTLCAISAEKNSTIFFPVPIDIMQHLGNFGSCGGYTPAASLRTVNGWVQNQIPPGKSITLSTKETVKGIDKEPTETQHIVSKPGDKESGRVAEVTDSSKEEVFWAHDDTDEHSDTV</sequence>
<feature type="compositionally biased region" description="Basic and acidic residues" evidence="4">
    <location>
        <begin position="287"/>
        <end position="297"/>
    </location>
</feature>
<feature type="region of interest" description="Disordered" evidence="4">
    <location>
        <begin position="602"/>
        <end position="648"/>
    </location>
</feature>
<evidence type="ECO:0000256" key="3">
    <source>
        <dbReference type="ARBA" id="ARBA00023136"/>
    </source>
</evidence>
<dbReference type="SUPFAM" id="SSF117892">
    <property type="entry name" value="Band 7/SPFH domain"/>
    <property type="match status" value="1"/>
</dbReference>
<dbReference type="OrthoDB" id="2105077at2759"/>
<feature type="compositionally biased region" description="Polar residues" evidence="4">
    <location>
        <begin position="230"/>
        <end position="240"/>
    </location>
</feature>
<dbReference type="FunFam" id="3.30.479.30:FF:000002">
    <property type="entry name" value="band 7 protein AGAP004871"/>
    <property type="match status" value="1"/>
</dbReference>
<evidence type="ECO:0000256" key="2">
    <source>
        <dbReference type="ARBA" id="ARBA00008164"/>
    </source>
</evidence>
<evidence type="ECO:0000256" key="4">
    <source>
        <dbReference type="SAM" id="MobiDB-lite"/>
    </source>
</evidence>
<dbReference type="WBParaSite" id="ECPE_0000200201-mRNA-1">
    <property type="protein sequence ID" value="ECPE_0000200201-mRNA-1"/>
    <property type="gene ID" value="ECPE_0000200201"/>
</dbReference>
<dbReference type="InterPro" id="IPR001972">
    <property type="entry name" value="Stomatin_HflK_fam"/>
</dbReference>
<evidence type="ECO:0000313" key="7">
    <source>
        <dbReference type="EMBL" id="VDP65100.1"/>
    </source>
</evidence>
<dbReference type="Proteomes" id="UP000272942">
    <property type="component" value="Unassembled WGS sequence"/>
</dbReference>
<name>A0A183A4W7_9TREM</name>
<dbReference type="PROSITE" id="PS01270">
    <property type="entry name" value="BAND_7"/>
    <property type="match status" value="1"/>
</dbReference>
<reference evidence="7 8" key="2">
    <citation type="submission" date="2018-11" db="EMBL/GenBank/DDBJ databases">
        <authorList>
            <consortium name="Pathogen Informatics"/>
        </authorList>
    </citation>
    <scope>NUCLEOTIDE SEQUENCE [LARGE SCALE GENOMIC DNA]</scope>
    <source>
        <strain evidence="7 8">Egypt</strain>
    </source>
</reference>
<evidence type="ECO:0000313" key="8">
    <source>
        <dbReference type="Proteomes" id="UP000272942"/>
    </source>
</evidence>
<keyword evidence="8" id="KW-1185">Reference proteome</keyword>
<dbReference type="PANTHER" id="PTHR10264:SF19">
    <property type="entry name" value="AT06885P-RELATED"/>
    <property type="match status" value="1"/>
</dbReference>
<gene>
    <name evidence="7" type="ORF">ECPE_LOCUS2002</name>
</gene>
<dbReference type="GO" id="GO:0005886">
    <property type="term" value="C:plasma membrane"/>
    <property type="evidence" value="ECO:0007669"/>
    <property type="project" value="InterPro"/>
</dbReference>
<comment type="subcellular location">
    <subcellularLocation>
        <location evidence="1">Membrane</location>
    </subcellularLocation>
</comment>
<dbReference type="PANTHER" id="PTHR10264">
    <property type="entry name" value="BAND 7 PROTEIN-RELATED"/>
    <property type="match status" value="1"/>
</dbReference>
<feature type="domain" description="Band 7" evidence="6">
    <location>
        <begin position="329"/>
        <end position="490"/>
    </location>
</feature>
<comment type="similarity">
    <text evidence="2">Belongs to the band 7/mec-2 family.</text>
</comment>